<dbReference type="VEuPathDB" id="MicrosporidiaDB:ECANGB1_2461"/>
<dbReference type="GO" id="GO:0005840">
    <property type="term" value="C:ribosome"/>
    <property type="evidence" value="ECO:0007669"/>
    <property type="project" value="UniProtKB-KW"/>
</dbReference>
<comment type="similarity">
    <text evidence="1">Belongs to the MIP18 family.</text>
</comment>
<keyword evidence="2" id="KW-0689">Ribosomal protein</keyword>
<dbReference type="InterPro" id="IPR039796">
    <property type="entry name" value="MIP18"/>
</dbReference>
<dbReference type="SUPFAM" id="SSF117916">
    <property type="entry name" value="Fe-S cluster assembly (FSCA) domain-like"/>
    <property type="match status" value="1"/>
</dbReference>
<keyword evidence="2" id="KW-0687">Ribonucleoprotein</keyword>
<proteinExistence type="inferred from homology"/>
<comment type="caution">
    <text evidence="2">The sequence shown here is derived from an EMBL/GenBank/DDBJ whole genome shotgun (WGS) entry which is preliminary data.</text>
</comment>
<evidence type="ECO:0000313" key="3">
    <source>
        <dbReference type="Proteomes" id="UP000192639"/>
    </source>
</evidence>
<dbReference type="OrthoDB" id="2746at2759"/>
<evidence type="ECO:0000313" key="2">
    <source>
        <dbReference type="EMBL" id="ORD95111.1"/>
    </source>
</evidence>
<accession>A0A1Y1S9L0</accession>
<evidence type="ECO:0000256" key="1">
    <source>
        <dbReference type="ARBA" id="ARBA00010381"/>
    </source>
</evidence>
<protein>
    <submittedName>
        <fullName evidence="2">LSU ribosomal protein L44E8</fullName>
    </submittedName>
</protein>
<reference evidence="2 3" key="1">
    <citation type="journal article" date="2017" name="Environ. Microbiol.">
        <title>Decay of the glycolytic pathway and adaptation to intranuclear parasitism within Enterocytozoonidae microsporidia.</title>
        <authorList>
            <person name="Wiredu Boakye D."/>
            <person name="Jaroenlak P."/>
            <person name="Prachumwat A."/>
            <person name="Williams T.A."/>
            <person name="Bateman K.S."/>
            <person name="Itsathitphaisarn O."/>
            <person name="Sritunyalucksana K."/>
            <person name="Paszkiewicz K.H."/>
            <person name="Moore K.A."/>
            <person name="Stentiford G.D."/>
            <person name="Williams B.A."/>
        </authorList>
    </citation>
    <scope>NUCLEOTIDE SEQUENCE [LARGE SCALE GENOMIC DNA]</scope>
    <source>
        <strain evidence="2 3">GB1</strain>
    </source>
</reference>
<dbReference type="Proteomes" id="UP000192639">
    <property type="component" value="Unassembled WGS sequence"/>
</dbReference>
<dbReference type="Gene3D" id="3.30.300.130">
    <property type="entry name" value="Fe-S cluster assembly (FSCA)"/>
    <property type="match status" value="1"/>
</dbReference>
<dbReference type="EMBL" id="LWDP01000002">
    <property type="protein sequence ID" value="ORD95111.1"/>
    <property type="molecule type" value="Genomic_DNA"/>
</dbReference>
<dbReference type="PANTHER" id="PTHR12377">
    <property type="entry name" value="CYTOSOLIC IRON-SULFUR ASSEMBLY COMPONENT 2B-RELATED"/>
    <property type="match status" value="1"/>
</dbReference>
<organism evidence="2 3">
    <name type="scientific">Enterospora canceri</name>
    <dbReference type="NCBI Taxonomy" id="1081671"/>
    <lineage>
        <taxon>Eukaryota</taxon>
        <taxon>Fungi</taxon>
        <taxon>Fungi incertae sedis</taxon>
        <taxon>Microsporidia</taxon>
        <taxon>Enterocytozoonidae</taxon>
        <taxon>Enterospora</taxon>
    </lineage>
</organism>
<dbReference type="Gene3D" id="6.10.250.1280">
    <property type="match status" value="1"/>
</dbReference>
<dbReference type="PANTHER" id="PTHR12377:SF0">
    <property type="entry name" value="CYTOSOLIC IRON-SULFUR ASSEMBLY COMPONENT 2B"/>
    <property type="match status" value="1"/>
</dbReference>
<gene>
    <name evidence="2" type="ORF">ECANGB1_2461</name>
</gene>
<keyword evidence="3" id="KW-1185">Reference proteome</keyword>
<sequence>MDNLNPTVRDGRSRRVEMRMKDGKMVEVTEESIFELIRDIKDPEHPYTLEQLNVVDLEKVRIVDLNEEREVLINDIGITRCIEVEFTPTVPHCSLVGIIGLTLAYKLYKHVDGFMIRLKITENSHSQEEIYNKQLNDEERVHAAFENTNLHEIIENCL</sequence>
<dbReference type="InterPro" id="IPR034904">
    <property type="entry name" value="FSCA_dom_sf"/>
</dbReference>
<dbReference type="AlphaFoldDB" id="A0A1Y1S9L0"/>
<dbReference type="GO" id="GO:0051604">
    <property type="term" value="P:protein maturation"/>
    <property type="evidence" value="ECO:0007669"/>
    <property type="project" value="InterPro"/>
</dbReference>
<name>A0A1Y1S9L0_9MICR</name>